<comment type="caution">
    <text evidence="1">The sequence shown here is derived from an EMBL/GenBank/DDBJ whole genome shotgun (WGS) entry which is preliminary data.</text>
</comment>
<dbReference type="EMBL" id="JBIAXI010000001">
    <property type="protein sequence ID" value="MFF4771456.1"/>
    <property type="molecule type" value="Genomic_DNA"/>
</dbReference>
<organism evidence="1 2">
    <name type="scientific">Microtetraspora fusca</name>
    <dbReference type="NCBI Taxonomy" id="1997"/>
    <lineage>
        <taxon>Bacteria</taxon>
        <taxon>Bacillati</taxon>
        <taxon>Actinomycetota</taxon>
        <taxon>Actinomycetes</taxon>
        <taxon>Streptosporangiales</taxon>
        <taxon>Streptosporangiaceae</taxon>
        <taxon>Microtetraspora</taxon>
    </lineage>
</organism>
<evidence type="ECO:0000313" key="1">
    <source>
        <dbReference type="EMBL" id="MFF4771456.1"/>
    </source>
</evidence>
<gene>
    <name evidence="1" type="ORF">ACFY05_01205</name>
</gene>
<dbReference type="RefSeq" id="WP_387340083.1">
    <property type="nucleotide sequence ID" value="NZ_JBIAXI010000001.1"/>
</dbReference>
<name>A0ABW6UXL8_MICFU</name>
<dbReference type="Proteomes" id="UP001602119">
    <property type="component" value="Unassembled WGS sequence"/>
</dbReference>
<evidence type="ECO:0008006" key="3">
    <source>
        <dbReference type="Google" id="ProtNLM"/>
    </source>
</evidence>
<accession>A0ABW6UXL8</accession>
<evidence type="ECO:0000313" key="2">
    <source>
        <dbReference type="Proteomes" id="UP001602119"/>
    </source>
</evidence>
<keyword evidence="2" id="KW-1185">Reference proteome</keyword>
<proteinExistence type="predicted"/>
<sequence>MTKDTALDLGWAPSACTLPTAEQPLRVAEFDALFAEAVQAITRPERTRLRLELVFGPDNAARAAELTARENGCCSFFTFALTVAGDTLTLEVAVPPEHVEVLDALQARAGATAGSV</sequence>
<reference evidence="1 2" key="1">
    <citation type="submission" date="2024-10" db="EMBL/GenBank/DDBJ databases">
        <title>The Natural Products Discovery Center: Release of the First 8490 Sequenced Strains for Exploring Actinobacteria Biosynthetic Diversity.</title>
        <authorList>
            <person name="Kalkreuter E."/>
            <person name="Kautsar S.A."/>
            <person name="Yang D."/>
            <person name="Bader C.D."/>
            <person name="Teijaro C.N."/>
            <person name="Fluegel L."/>
            <person name="Davis C.M."/>
            <person name="Simpson J.R."/>
            <person name="Lauterbach L."/>
            <person name="Steele A.D."/>
            <person name="Gui C."/>
            <person name="Meng S."/>
            <person name="Li G."/>
            <person name="Viehrig K."/>
            <person name="Ye F."/>
            <person name="Su P."/>
            <person name="Kiefer A.F."/>
            <person name="Nichols A."/>
            <person name="Cepeda A.J."/>
            <person name="Yan W."/>
            <person name="Fan B."/>
            <person name="Jiang Y."/>
            <person name="Adhikari A."/>
            <person name="Zheng C.-J."/>
            <person name="Schuster L."/>
            <person name="Cowan T.M."/>
            <person name="Smanski M.J."/>
            <person name="Chevrette M.G."/>
            <person name="De Carvalho L.P.S."/>
            <person name="Shen B."/>
        </authorList>
    </citation>
    <scope>NUCLEOTIDE SEQUENCE [LARGE SCALE GENOMIC DNA]</scope>
    <source>
        <strain evidence="1 2">NPDC001281</strain>
    </source>
</reference>
<protein>
    <recommendedName>
        <fullName evidence="3">Arsenate reductase</fullName>
    </recommendedName>
</protein>